<accession>A0ABU3QAZ6</accession>
<dbReference type="PANTHER" id="PTHR33137">
    <property type="entry name" value="MEDIATOR OF RNA POLYMERASE II TRANSCRIPTION SUBUNIT 15A-RELATED"/>
    <property type="match status" value="1"/>
</dbReference>
<feature type="chain" id="PRO_5045685973" evidence="2">
    <location>
        <begin position="35"/>
        <end position="608"/>
    </location>
</feature>
<dbReference type="PROSITE" id="PS51257">
    <property type="entry name" value="PROKAR_LIPOPROTEIN"/>
    <property type="match status" value="1"/>
</dbReference>
<dbReference type="PANTHER" id="PTHR33137:SF4">
    <property type="entry name" value="MEDIATOR OF RNA POLYMERASE II TRANSCRIPTION SUBUNIT 15A-RELATED"/>
    <property type="match status" value="1"/>
</dbReference>
<feature type="compositionally biased region" description="Basic and acidic residues" evidence="1">
    <location>
        <begin position="440"/>
        <end position="476"/>
    </location>
</feature>
<feature type="compositionally biased region" description="Basic and acidic residues" evidence="1">
    <location>
        <begin position="380"/>
        <end position="411"/>
    </location>
</feature>
<dbReference type="RefSeq" id="WP_315727902.1">
    <property type="nucleotide sequence ID" value="NZ_JAVUPU010000010.1"/>
</dbReference>
<gene>
    <name evidence="3" type="ORF">RQX22_16565</name>
</gene>
<dbReference type="EMBL" id="JAVUPU010000010">
    <property type="protein sequence ID" value="MDT9600575.1"/>
    <property type="molecule type" value="Genomic_DNA"/>
</dbReference>
<organism evidence="3 4">
    <name type="scientific">Sphingosinicella rhizophila</name>
    <dbReference type="NCBI Taxonomy" id="3050082"/>
    <lineage>
        <taxon>Bacteria</taxon>
        <taxon>Pseudomonadati</taxon>
        <taxon>Pseudomonadota</taxon>
        <taxon>Alphaproteobacteria</taxon>
        <taxon>Sphingomonadales</taxon>
        <taxon>Sphingosinicellaceae</taxon>
        <taxon>Sphingosinicella</taxon>
    </lineage>
</organism>
<reference evidence="3 4" key="1">
    <citation type="submission" date="2023-05" db="EMBL/GenBank/DDBJ databases">
        <authorList>
            <person name="Guo Y."/>
        </authorList>
    </citation>
    <scope>NUCLEOTIDE SEQUENCE [LARGE SCALE GENOMIC DNA]</scope>
    <source>
        <strain evidence="3 4">GR2756</strain>
    </source>
</reference>
<feature type="compositionally biased region" description="Low complexity" evidence="1">
    <location>
        <begin position="477"/>
        <end position="487"/>
    </location>
</feature>
<evidence type="ECO:0000256" key="2">
    <source>
        <dbReference type="SAM" id="SignalP"/>
    </source>
</evidence>
<feature type="compositionally biased region" description="Low complexity" evidence="1">
    <location>
        <begin position="412"/>
        <end position="423"/>
    </location>
</feature>
<keyword evidence="4" id="KW-1185">Reference proteome</keyword>
<feature type="compositionally biased region" description="Basic and acidic residues" evidence="1">
    <location>
        <begin position="507"/>
        <end position="543"/>
    </location>
</feature>
<evidence type="ECO:0000256" key="1">
    <source>
        <dbReference type="SAM" id="MobiDB-lite"/>
    </source>
</evidence>
<evidence type="ECO:0000313" key="3">
    <source>
        <dbReference type="EMBL" id="MDT9600575.1"/>
    </source>
</evidence>
<feature type="region of interest" description="Disordered" evidence="1">
    <location>
        <begin position="326"/>
        <end position="608"/>
    </location>
</feature>
<evidence type="ECO:0000313" key="4">
    <source>
        <dbReference type="Proteomes" id="UP001259572"/>
    </source>
</evidence>
<feature type="compositionally biased region" description="Basic and acidic residues" evidence="1">
    <location>
        <begin position="331"/>
        <end position="371"/>
    </location>
</feature>
<feature type="compositionally biased region" description="Low complexity" evidence="1">
    <location>
        <begin position="544"/>
        <end position="575"/>
    </location>
</feature>
<feature type="signal peptide" evidence="2">
    <location>
        <begin position="1"/>
        <end position="34"/>
    </location>
</feature>
<sequence length="608" mass="70724">MIRTIHSRLYGRSAAAALAAALLLVGCNPSQPSADDQSQAAVLPDLPATLPLVPGEAAPIAYAPGAEGLPAVDPIQAVRVADPGEYYAYADDAYGYADAIGEAPPDYGFAYDDVQPWGWQGYDDSLAFAEPLEDGYRYYYYRPGEDDPYFVRDPYYGYGYDDGRLAIVYDSYGGIVPYDDYGPRLLYASRYYYRGRDMYRASRHRRPVIAGSWNARRHDIFQSQSRWRQARERQLEWQAYHERNAARQSRYWEQERARRRADRVRFATWREQDFRTPPPPRAIPAAWTSERWARDERRFAPPARGFNGNEADRRRAVAEERTRLAQLARRAQAERRNAAQDRAEQRREALADRRQQRQTERAESARQRQDQIRAGNPRANEARVQAEARRAERQAQKAQRQERATERRQARPTEAARQQQAARQADRRQQAEARQQAQRQQRETARRQQVDARQQREAARQQQDRAEAARREREQVQAELRQQAAERQAVRQTERANAARAQARQQDQARERAERQASQAREREQAQARRQQARAETEQRRAAQAEQQQQRSAAQQARQRQQAQSEQRAAQSQAREQARASREQAQAARAAERAARTEERRERRERPR</sequence>
<feature type="compositionally biased region" description="Low complexity" evidence="1">
    <location>
        <begin position="495"/>
        <end position="506"/>
    </location>
</feature>
<feature type="compositionally biased region" description="Basic and acidic residues" evidence="1">
    <location>
        <begin position="590"/>
        <end position="608"/>
    </location>
</feature>
<dbReference type="Proteomes" id="UP001259572">
    <property type="component" value="Unassembled WGS sequence"/>
</dbReference>
<name>A0ABU3QAZ6_9SPHN</name>
<keyword evidence="2" id="KW-0732">Signal</keyword>
<protein>
    <submittedName>
        <fullName evidence="3">Uncharacterized protein</fullName>
    </submittedName>
</protein>
<comment type="caution">
    <text evidence="3">The sequence shown here is derived from an EMBL/GenBank/DDBJ whole genome shotgun (WGS) entry which is preliminary data.</text>
</comment>
<proteinExistence type="predicted"/>
<dbReference type="InterPro" id="IPR044661">
    <property type="entry name" value="MED15a/b/c-like"/>
</dbReference>